<evidence type="ECO:0000256" key="3">
    <source>
        <dbReference type="ARBA" id="ARBA00022670"/>
    </source>
</evidence>
<keyword evidence="5" id="KW-0325">Glycoprotein</keyword>
<keyword evidence="9" id="KW-1185">Reference proteome</keyword>
<proteinExistence type="inferred from homology"/>
<evidence type="ECO:0000313" key="8">
    <source>
        <dbReference type="EMBL" id="WFC94847.1"/>
    </source>
</evidence>
<name>A0AAF0IND0_9BASI</name>
<comment type="catalytic activity">
    <reaction evidence="7">
        <text>a monoacylglycerol + H2O = glycerol + a fatty acid + H(+)</text>
        <dbReference type="Rhea" id="RHEA:15245"/>
        <dbReference type="ChEBI" id="CHEBI:15377"/>
        <dbReference type="ChEBI" id="CHEBI:15378"/>
        <dbReference type="ChEBI" id="CHEBI:17408"/>
        <dbReference type="ChEBI" id="CHEBI:17754"/>
        <dbReference type="ChEBI" id="CHEBI:28868"/>
    </reaction>
</comment>
<dbReference type="Proteomes" id="UP001216638">
    <property type="component" value="Chromosome 2"/>
</dbReference>
<evidence type="ECO:0000256" key="5">
    <source>
        <dbReference type="ARBA" id="ARBA00023180"/>
    </source>
</evidence>
<dbReference type="AlphaFoldDB" id="A0AAF0IND0"/>
<dbReference type="Pfam" id="PF00450">
    <property type="entry name" value="Peptidase_S10"/>
    <property type="match status" value="1"/>
</dbReference>
<evidence type="ECO:0008006" key="10">
    <source>
        <dbReference type="Google" id="ProtNLM"/>
    </source>
</evidence>
<evidence type="ECO:0000313" key="9">
    <source>
        <dbReference type="Proteomes" id="UP001216638"/>
    </source>
</evidence>
<evidence type="ECO:0000256" key="7">
    <source>
        <dbReference type="ARBA" id="ARBA00048461"/>
    </source>
</evidence>
<comment type="catalytic activity">
    <reaction evidence="6">
        <text>a diacylglycerol + H2O = a monoacylglycerol + a fatty acid + H(+)</text>
        <dbReference type="Rhea" id="RHEA:32731"/>
        <dbReference type="ChEBI" id="CHEBI:15377"/>
        <dbReference type="ChEBI" id="CHEBI:15378"/>
        <dbReference type="ChEBI" id="CHEBI:17408"/>
        <dbReference type="ChEBI" id="CHEBI:18035"/>
        <dbReference type="ChEBI" id="CHEBI:28868"/>
    </reaction>
</comment>
<organism evidence="8 9">
    <name type="scientific">Malassezia brasiliensis</name>
    <dbReference type="NCBI Taxonomy" id="1821822"/>
    <lineage>
        <taxon>Eukaryota</taxon>
        <taxon>Fungi</taxon>
        <taxon>Dikarya</taxon>
        <taxon>Basidiomycota</taxon>
        <taxon>Ustilaginomycotina</taxon>
        <taxon>Malasseziomycetes</taxon>
        <taxon>Malasseziales</taxon>
        <taxon>Malasseziaceae</taxon>
        <taxon>Malassezia</taxon>
    </lineage>
</organism>
<keyword evidence="3" id="KW-0645">Protease</keyword>
<dbReference type="PANTHER" id="PTHR11802">
    <property type="entry name" value="SERINE PROTEASE FAMILY S10 SERINE CARBOXYPEPTIDASE"/>
    <property type="match status" value="1"/>
</dbReference>
<gene>
    <name evidence="8" type="ORF">MBRA1_001484</name>
</gene>
<dbReference type="InterPro" id="IPR001563">
    <property type="entry name" value="Peptidase_S10"/>
</dbReference>
<keyword evidence="2" id="KW-0121">Carboxypeptidase</keyword>
<dbReference type="Gene3D" id="3.40.50.1820">
    <property type="entry name" value="alpha/beta hydrolase"/>
    <property type="match status" value="1"/>
</dbReference>
<evidence type="ECO:0000256" key="6">
    <source>
        <dbReference type="ARBA" id="ARBA00047591"/>
    </source>
</evidence>
<sequence>MRLPNTSFDIPPSWAGNIPVSNRSGESRHIYFWMFPATEGVGEDDIIFWMNGGPGCSSLSSMMGENGPLKFDYETFEAEPLNQTWTKLANMVWLDQPAGTGFALGEPKNQSMREVAQDFYGFLTNFYETFPKVQGKRLWIGGESFGGKFVPYLADEVYRHEEQNKKLGIRLQGININDPLFAPNAVTKELSVIETTLKHAKVLNLSDAQVAELEKIGEQNGVRHYVRDHLHYPPRGSLEIPTQLNTSFSPYKHVENILRENNPCVSPFYILNTRCHPDALGMNMSTEKSNSDNYFNNVPHVKTYIHAPENRSWVQCSTVEPFKLMKDAKDQYPVPDVLARVVEKSRRTVVQHGTYDMVVLYHGTSLALQNMTWGGQQGFQHPPTQKLDTGGDHDVYYTSERNLTYFVVEKAGHMVPTFAPDASFRMIQYWLGQRPLAEESA</sequence>
<keyword evidence="4" id="KW-0378">Hydrolase</keyword>
<dbReference type="EMBL" id="CP119952">
    <property type="protein sequence ID" value="WFC94847.1"/>
    <property type="molecule type" value="Genomic_DNA"/>
</dbReference>
<evidence type="ECO:0000256" key="1">
    <source>
        <dbReference type="ARBA" id="ARBA00009431"/>
    </source>
</evidence>
<dbReference type="PANTHER" id="PTHR11802:SF479">
    <property type="entry name" value="CARBOXYPEPTIDASE"/>
    <property type="match status" value="1"/>
</dbReference>
<dbReference type="PRINTS" id="PR00724">
    <property type="entry name" value="CRBOXYPTASEC"/>
</dbReference>
<dbReference type="GO" id="GO:0004185">
    <property type="term" value="F:serine-type carboxypeptidase activity"/>
    <property type="evidence" value="ECO:0007669"/>
    <property type="project" value="InterPro"/>
</dbReference>
<dbReference type="InterPro" id="IPR029058">
    <property type="entry name" value="AB_hydrolase_fold"/>
</dbReference>
<reference evidence="8" key="1">
    <citation type="submission" date="2023-03" db="EMBL/GenBank/DDBJ databases">
        <title>Mating type loci evolution in Malassezia.</title>
        <authorList>
            <person name="Coelho M.A."/>
        </authorList>
    </citation>
    <scope>NUCLEOTIDE SEQUENCE</scope>
    <source>
        <strain evidence="8">CBS 14135</strain>
    </source>
</reference>
<comment type="similarity">
    <text evidence="1">Belongs to the peptidase S10 family.</text>
</comment>
<dbReference type="SUPFAM" id="SSF53474">
    <property type="entry name" value="alpha/beta-Hydrolases"/>
    <property type="match status" value="1"/>
</dbReference>
<evidence type="ECO:0000256" key="4">
    <source>
        <dbReference type="ARBA" id="ARBA00022801"/>
    </source>
</evidence>
<dbReference type="GO" id="GO:0006508">
    <property type="term" value="P:proteolysis"/>
    <property type="evidence" value="ECO:0007669"/>
    <property type="project" value="UniProtKB-KW"/>
</dbReference>
<protein>
    <recommendedName>
        <fullName evidence="10">Serine carboxypeptidase</fullName>
    </recommendedName>
</protein>
<evidence type="ECO:0000256" key="2">
    <source>
        <dbReference type="ARBA" id="ARBA00022645"/>
    </source>
</evidence>
<accession>A0AAF0IND0</accession>